<dbReference type="PROSITE" id="PS00236">
    <property type="entry name" value="NEUROTR_ION_CHANNEL"/>
    <property type="match status" value="1"/>
</dbReference>
<evidence type="ECO:0000256" key="1">
    <source>
        <dbReference type="ARBA" id="ARBA00004141"/>
    </source>
</evidence>
<protein>
    <recommendedName>
        <fullName evidence="6">Glycosyl hydrolase family 13 catalytic domain-containing protein</fullName>
    </recommendedName>
</protein>
<dbReference type="Pfam" id="PF16028">
    <property type="entry name" value="SLC3A2_N"/>
    <property type="match status" value="1"/>
</dbReference>
<comment type="caution">
    <text evidence="7">The sequence shown here is derived from an EMBL/GenBank/DDBJ whole genome shotgun (WGS) entry which is preliminary data.</text>
</comment>
<dbReference type="SUPFAM" id="SSF63712">
    <property type="entry name" value="Nicotinic receptor ligand binding domain-like"/>
    <property type="match status" value="1"/>
</dbReference>
<evidence type="ECO:0000256" key="3">
    <source>
        <dbReference type="ARBA" id="ARBA00022989"/>
    </source>
</evidence>
<evidence type="ECO:0000256" key="4">
    <source>
        <dbReference type="ARBA" id="ARBA00023136"/>
    </source>
</evidence>
<keyword evidence="5" id="KW-0813">Transport</keyword>
<dbReference type="AlphaFoldDB" id="A0A8S1H8X3"/>
<dbReference type="InterPro" id="IPR018000">
    <property type="entry name" value="Neurotransmitter_ion_chnl_CS"/>
</dbReference>
<dbReference type="GO" id="GO:0005230">
    <property type="term" value="F:extracellular ligand-gated monoatomic ion channel activity"/>
    <property type="evidence" value="ECO:0007669"/>
    <property type="project" value="InterPro"/>
</dbReference>
<reference evidence="7" key="1">
    <citation type="submission" date="2020-10" db="EMBL/GenBank/DDBJ databases">
        <authorList>
            <person name="Kikuchi T."/>
        </authorList>
    </citation>
    <scope>NUCLEOTIDE SEQUENCE</scope>
    <source>
        <strain evidence="7">NKZ352</strain>
    </source>
</reference>
<comment type="subcellular location">
    <subcellularLocation>
        <location evidence="1">Membrane</location>
        <topology evidence="1">Multi-pass membrane protein</topology>
    </subcellularLocation>
</comment>
<dbReference type="OrthoDB" id="1740265at2759"/>
<dbReference type="InterPro" id="IPR006201">
    <property type="entry name" value="Neur_channel"/>
</dbReference>
<accession>A0A8S1H8X3</accession>
<dbReference type="PANTHER" id="PTHR10357:SF179">
    <property type="entry name" value="NEUTRAL AND BASIC AMINO ACID TRANSPORT PROTEIN RBAT"/>
    <property type="match status" value="1"/>
</dbReference>
<dbReference type="Gene3D" id="1.20.58.390">
    <property type="entry name" value="Neurotransmitter-gated ion-channel transmembrane domain"/>
    <property type="match status" value="1"/>
</dbReference>
<dbReference type="InterPro" id="IPR036734">
    <property type="entry name" value="Neur_chan_lig-bd_sf"/>
</dbReference>
<dbReference type="CDD" id="cd19051">
    <property type="entry name" value="LGIC_TM_cation"/>
    <property type="match status" value="1"/>
</dbReference>
<feature type="transmembrane region" description="Helical" evidence="5">
    <location>
        <begin position="425"/>
        <end position="448"/>
    </location>
</feature>
<keyword evidence="5" id="KW-0406">Ion transport</keyword>
<name>A0A8S1H8X3_9PELO</name>
<dbReference type="SMART" id="SM00642">
    <property type="entry name" value="Aamy"/>
    <property type="match status" value="1"/>
</dbReference>
<dbReference type="InterPro" id="IPR017853">
    <property type="entry name" value="GH"/>
</dbReference>
<keyword evidence="4 5" id="KW-0472">Membrane</keyword>
<keyword evidence="8" id="KW-1185">Reference proteome</keyword>
<dbReference type="Gene3D" id="3.20.20.80">
    <property type="entry name" value="Glycosidases"/>
    <property type="match status" value="2"/>
</dbReference>
<dbReference type="Gene3D" id="2.70.170.10">
    <property type="entry name" value="Neurotransmitter-gated ion-channel ligand-binding domain"/>
    <property type="match status" value="1"/>
</dbReference>
<evidence type="ECO:0000313" key="7">
    <source>
        <dbReference type="EMBL" id="CAD6191924.1"/>
    </source>
</evidence>
<dbReference type="InterPro" id="IPR006202">
    <property type="entry name" value="Neur_chan_lig-bd"/>
</dbReference>
<feature type="signal peptide" evidence="5">
    <location>
        <begin position="1"/>
        <end position="17"/>
    </location>
</feature>
<gene>
    <name evidence="7" type="ORF">CAUJ_LOCUS7843</name>
</gene>
<keyword evidence="5" id="KW-0407">Ion channel</keyword>
<evidence type="ECO:0000259" key="6">
    <source>
        <dbReference type="SMART" id="SM00642"/>
    </source>
</evidence>
<dbReference type="PANTHER" id="PTHR10357">
    <property type="entry name" value="ALPHA-AMYLASE FAMILY MEMBER"/>
    <property type="match status" value="1"/>
</dbReference>
<evidence type="ECO:0000256" key="5">
    <source>
        <dbReference type="RuleBase" id="RU000687"/>
    </source>
</evidence>
<dbReference type="SUPFAM" id="SSF51445">
    <property type="entry name" value="(Trans)glycosidases"/>
    <property type="match status" value="1"/>
</dbReference>
<feature type="transmembrane region" description="Helical" evidence="5">
    <location>
        <begin position="314"/>
        <end position="332"/>
    </location>
</feature>
<dbReference type="InterPro" id="IPR038050">
    <property type="entry name" value="Neuro_actylchol_rec"/>
</dbReference>
<keyword evidence="3 5" id="KW-1133">Transmembrane helix</keyword>
<dbReference type="Proteomes" id="UP000835052">
    <property type="component" value="Unassembled WGS sequence"/>
</dbReference>
<sequence>MAALLLLLCHSFIQTFSQFTTTEQDIYINSQQKLVDSLFQKYDAKVSPVSTKTNLSTMGSPENRFNITAFLYYLKLVEVSEPEERVSFVVEILTYWYDPRLRWNPKDHDDIEYVYVSEDRIWIPPVQPFGTSDYQEFVEAPNRQICLSSDSRTRGYIAARIATVCPMNIEDFPFDTQTCQIRLTSPYFTIDEIKLFGEVYSAIKEHSILSTVGNSEWRVVSLSDKIELFQYNDSFFSIELIIFEIKIQRNPVYYVYMILIPSFIINAVSIIGVFLRESDLMSRLNVGLTNIMTMTFILGVMADKIPKTPTIPLLGIYIIINLVIMIVAILLMTRYDSLRRWLTRPAANFAQERQPLLFLSAVRKHRGMANRDALIAEEGNPAVEQVIYKKNDEKINFELEPKTIGLTKEQLEKYRNDPFWKPVRTVLFVLFWLIWLAMFAGAVAIVVLSPKCAEKQKPDWWQTKVSYQVLTPTFHDTDNDGVGDFKGITEKIDMLRKIGVTTVYPTPVIEIQKDEYFNSYDVTNHMEVDRRFGTEDDFKELIETAHNRDMFVVIDMPVSSVSLNHSWFRDRNEEMFVTARPSDVGYNSTNFHNFANGVKYLGYPTAANPVLNWNSPKVVHSINDAILKFLLLGVDGFHIDHVSQLAVGPNGQPDHDAAIRVLKNITTTIRNFIGSHETLSEKKIVLFSSLRDIEGLHSVARETGELHYVIDNTFAKLSQETCKEGVAHCVHSALDAAYKRHEADDYTPYWQFSNSENSRLATRFDAPTAHLLSFLQLTLPGALSMYYGQELGLKDVGNPRTQRGIMQWTPTKEDHHGFLSEAKDIGQLFFAENDEADQEDNFETQFQQENSQLKVYRKLAKLRQRDEALIVGETVRDTLIDDVILFSRFVKAENNTAKGSAYVAVLNFGEKDFDIDFTTEDTKRLIPANKFLNNVEISATTTGLKTYTPRQKINLVDEKLTIPPKQGVLFKF</sequence>
<dbReference type="Pfam" id="PF02931">
    <property type="entry name" value="Neur_chan_LBD"/>
    <property type="match status" value="1"/>
</dbReference>
<comment type="similarity">
    <text evidence="5">Belongs to the ligand-gated ion channel (TC 1.A.9) family.</text>
</comment>
<feature type="transmembrane region" description="Helical" evidence="5">
    <location>
        <begin position="284"/>
        <end position="302"/>
    </location>
</feature>
<feature type="domain" description="Glycosyl hydrolase family 13 catalytic" evidence="6">
    <location>
        <begin position="468"/>
        <end position="863"/>
    </location>
</feature>
<keyword evidence="2 5" id="KW-0812">Transmembrane</keyword>
<dbReference type="InterPro" id="IPR031984">
    <property type="entry name" value="SLC3A2_N"/>
</dbReference>
<dbReference type="CDD" id="cd18989">
    <property type="entry name" value="LGIC_ECD_cation"/>
    <property type="match status" value="1"/>
</dbReference>
<organism evidence="7 8">
    <name type="scientific">Caenorhabditis auriculariae</name>
    <dbReference type="NCBI Taxonomy" id="2777116"/>
    <lineage>
        <taxon>Eukaryota</taxon>
        <taxon>Metazoa</taxon>
        <taxon>Ecdysozoa</taxon>
        <taxon>Nematoda</taxon>
        <taxon>Chromadorea</taxon>
        <taxon>Rhabditida</taxon>
        <taxon>Rhabditina</taxon>
        <taxon>Rhabditomorpha</taxon>
        <taxon>Rhabditoidea</taxon>
        <taxon>Rhabditidae</taxon>
        <taxon>Peloderinae</taxon>
        <taxon>Caenorhabditis</taxon>
    </lineage>
</organism>
<dbReference type="InterPro" id="IPR006047">
    <property type="entry name" value="GH13_cat_dom"/>
</dbReference>
<evidence type="ECO:0000313" key="8">
    <source>
        <dbReference type="Proteomes" id="UP000835052"/>
    </source>
</evidence>
<dbReference type="GO" id="GO:0004888">
    <property type="term" value="F:transmembrane signaling receptor activity"/>
    <property type="evidence" value="ECO:0007669"/>
    <property type="project" value="InterPro"/>
</dbReference>
<dbReference type="EMBL" id="CAJGYM010000024">
    <property type="protein sequence ID" value="CAD6191924.1"/>
    <property type="molecule type" value="Genomic_DNA"/>
</dbReference>
<feature type="transmembrane region" description="Helical" evidence="5">
    <location>
        <begin position="253"/>
        <end position="275"/>
    </location>
</feature>
<evidence type="ECO:0000256" key="2">
    <source>
        <dbReference type="ARBA" id="ARBA00022692"/>
    </source>
</evidence>
<dbReference type="PRINTS" id="PR00252">
    <property type="entry name" value="NRIONCHANNEL"/>
</dbReference>
<dbReference type="Pfam" id="PF00128">
    <property type="entry name" value="Alpha-amylase"/>
    <property type="match status" value="1"/>
</dbReference>
<keyword evidence="5" id="KW-0732">Signal</keyword>
<dbReference type="GO" id="GO:0016020">
    <property type="term" value="C:membrane"/>
    <property type="evidence" value="ECO:0007669"/>
    <property type="project" value="UniProtKB-SubCell"/>
</dbReference>
<dbReference type="GO" id="GO:0005975">
    <property type="term" value="P:carbohydrate metabolic process"/>
    <property type="evidence" value="ECO:0007669"/>
    <property type="project" value="InterPro"/>
</dbReference>
<dbReference type="InterPro" id="IPR036719">
    <property type="entry name" value="Neuro-gated_channel_TM_sf"/>
</dbReference>
<feature type="chain" id="PRO_5035967131" description="Glycosyl hydrolase family 13 catalytic domain-containing protein" evidence="5">
    <location>
        <begin position="18"/>
        <end position="972"/>
    </location>
</feature>
<proteinExistence type="inferred from homology"/>
<dbReference type="FunFam" id="2.70.170.10:FF:000027">
    <property type="entry name" value="Ligand-Gated ion Channel"/>
    <property type="match status" value="1"/>
</dbReference>
<dbReference type="SUPFAM" id="SSF90112">
    <property type="entry name" value="Neurotransmitter-gated ion-channel transmembrane pore"/>
    <property type="match status" value="1"/>
</dbReference>